<reference evidence="2" key="1">
    <citation type="submission" date="2021-01" db="EMBL/GenBank/DDBJ databases">
        <title>Caligus Genome Assembly.</title>
        <authorList>
            <person name="Gallardo-Escarate C."/>
        </authorList>
    </citation>
    <scope>NUCLEOTIDE SEQUENCE [LARGE SCALE GENOMIC DNA]</scope>
</reference>
<dbReference type="EMBL" id="CP045904">
    <property type="protein sequence ID" value="QQP36063.1"/>
    <property type="molecule type" value="Genomic_DNA"/>
</dbReference>
<gene>
    <name evidence="1" type="ORF">FKW44_021040</name>
</gene>
<protein>
    <submittedName>
        <fullName evidence="1">Uncharacterized protein</fullName>
    </submittedName>
</protein>
<evidence type="ECO:0000313" key="2">
    <source>
        <dbReference type="Proteomes" id="UP000595437"/>
    </source>
</evidence>
<accession>A0A7T8GQU3</accession>
<sequence>MGNSLVRGSFFAASNPPITIRRPTSLMDLLSNPSEASDKNANEDPLDQNLYFQKFKEYLRSRNRLEEENILDFMISYSSVRRITTELEGNKPKKTKAQASRLKERRKVLFLQICEQFFNYENPDALIALDSSILMDELNSYCQEATKEPNFSLLDKVYQDNNVKEIETTFEQFMGQMGQSRTACILSLL</sequence>
<dbReference type="Proteomes" id="UP000595437">
    <property type="component" value="Chromosome 15"/>
</dbReference>
<dbReference type="OrthoDB" id="10407091at2759"/>
<name>A0A7T8GQU3_CALRO</name>
<evidence type="ECO:0000313" key="1">
    <source>
        <dbReference type="EMBL" id="QQP36063.1"/>
    </source>
</evidence>
<keyword evidence="2" id="KW-1185">Reference proteome</keyword>
<organism evidence="1 2">
    <name type="scientific">Caligus rogercresseyi</name>
    <name type="common">Sea louse</name>
    <dbReference type="NCBI Taxonomy" id="217165"/>
    <lineage>
        <taxon>Eukaryota</taxon>
        <taxon>Metazoa</taxon>
        <taxon>Ecdysozoa</taxon>
        <taxon>Arthropoda</taxon>
        <taxon>Crustacea</taxon>
        <taxon>Multicrustacea</taxon>
        <taxon>Hexanauplia</taxon>
        <taxon>Copepoda</taxon>
        <taxon>Siphonostomatoida</taxon>
        <taxon>Caligidae</taxon>
        <taxon>Caligus</taxon>
    </lineage>
</organism>
<dbReference type="AlphaFoldDB" id="A0A7T8GQU3"/>
<proteinExistence type="predicted"/>